<feature type="transmembrane region" description="Helical" evidence="5">
    <location>
        <begin position="57"/>
        <end position="76"/>
    </location>
</feature>
<feature type="transmembrane region" description="Helical" evidence="5">
    <location>
        <begin position="406"/>
        <end position="424"/>
    </location>
</feature>
<dbReference type="RefSeq" id="WP_128385048.1">
    <property type="nucleotide sequence ID" value="NZ_CP035033.1"/>
</dbReference>
<dbReference type="KEGG" id="htr:EPV75_08125"/>
<feature type="domain" description="O-antigen ligase-related" evidence="6">
    <location>
        <begin position="191"/>
        <end position="355"/>
    </location>
</feature>
<sequence length="430" mass="48918">MKPFEVLGHGLLIMFFFALFYNGLVSYEPFLVLITLWVLLAKFVFRMNAGLMGRAYAGWRIVLLFYVLMVFLPLGLHATAENSQETLAFVSKYSKVLYLLPFFFMVAYLRMSIKDFNRFAMVLAYLIILISCYEIYVRFDSDFGSASNRLGELYSERGEVAWFIGSVLIGLVGAGLTEQFYGRPAKHYLLLAAVLAILILLTATRSYWLSLSIAGIVSLPFLLLLFKQTMTQKMLVSSGVVILLLGVSTFVIDNPIKSRFQQATVDFNKIVDGDLSGSVGQRIFMAQVAVDGIKQMPWQGLGEQNFLAYKERLFQEHQSDSNAFLYQQIISYQHIHNQFLMDYWMKGILGLLALLGILLSSFWIFRRGVVYSIPESFMFNLGSIAFLVSSIVFFLFGAVLTYSHGIVFFTFWLTLLVLISLRSYEENSHS</sequence>
<keyword evidence="4 5" id="KW-0472">Membrane</keyword>
<feature type="transmembrane region" description="Helical" evidence="5">
    <location>
        <begin position="7"/>
        <end position="24"/>
    </location>
</feature>
<dbReference type="AlphaFoldDB" id="A0A410H3Y1"/>
<comment type="subcellular location">
    <subcellularLocation>
        <location evidence="1">Membrane</location>
        <topology evidence="1">Multi-pass membrane protein</topology>
    </subcellularLocation>
</comment>
<evidence type="ECO:0000256" key="3">
    <source>
        <dbReference type="ARBA" id="ARBA00022989"/>
    </source>
</evidence>
<evidence type="ECO:0000259" key="6">
    <source>
        <dbReference type="Pfam" id="PF04932"/>
    </source>
</evidence>
<dbReference type="InterPro" id="IPR051533">
    <property type="entry name" value="WaaL-like"/>
</dbReference>
<gene>
    <name evidence="7" type="ORF">EPV75_08125</name>
</gene>
<feature type="transmembrane region" description="Helical" evidence="5">
    <location>
        <begin position="188"/>
        <end position="203"/>
    </location>
</feature>
<name>A0A410H3Y1_9GAMM</name>
<proteinExistence type="predicted"/>
<feature type="transmembrane region" description="Helical" evidence="5">
    <location>
        <begin position="159"/>
        <end position="176"/>
    </location>
</feature>
<accession>A0A410H3Y1</accession>
<dbReference type="InterPro" id="IPR007016">
    <property type="entry name" value="O-antigen_ligase-rel_domated"/>
</dbReference>
<keyword evidence="3 5" id="KW-1133">Transmembrane helix</keyword>
<evidence type="ECO:0000256" key="2">
    <source>
        <dbReference type="ARBA" id="ARBA00022692"/>
    </source>
</evidence>
<feature type="transmembrane region" description="Helical" evidence="5">
    <location>
        <begin position="343"/>
        <end position="365"/>
    </location>
</feature>
<keyword evidence="8" id="KW-1185">Reference proteome</keyword>
<evidence type="ECO:0000256" key="4">
    <source>
        <dbReference type="ARBA" id="ARBA00023136"/>
    </source>
</evidence>
<dbReference type="Pfam" id="PF04932">
    <property type="entry name" value="Wzy_C"/>
    <property type="match status" value="1"/>
</dbReference>
<feature type="transmembrane region" description="Helical" evidence="5">
    <location>
        <begin position="209"/>
        <end position="226"/>
    </location>
</feature>
<organism evidence="7 8">
    <name type="scientific">Hydrogenovibrio thermophilus</name>
    <dbReference type="NCBI Taxonomy" id="265883"/>
    <lineage>
        <taxon>Bacteria</taxon>
        <taxon>Pseudomonadati</taxon>
        <taxon>Pseudomonadota</taxon>
        <taxon>Gammaproteobacteria</taxon>
        <taxon>Thiotrichales</taxon>
        <taxon>Piscirickettsiaceae</taxon>
        <taxon>Hydrogenovibrio</taxon>
    </lineage>
</organism>
<evidence type="ECO:0000313" key="7">
    <source>
        <dbReference type="EMBL" id="QAB15633.1"/>
    </source>
</evidence>
<feature type="transmembrane region" description="Helical" evidence="5">
    <location>
        <begin position="377"/>
        <end position="400"/>
    </location>
</feature>
<dbReference type="PANTHER" id="PTHR37422:SF17">
    <property type="entry name" value="O-ANTIGEN LIGASE"/>
    <property type="match status" value="1"/>
</dbReference>
<protein>
    <recommendedName>
        <fullName evidence="6">O-antigen ligase-related domain-containing protein</fullName>
    </recommendedName>
</protein>
<dbReference type="GO" id="GO:0016020">
    <property type="term" value="C:membrane"/>
    <property type="evidence" value="ECO:0007669"/>
    <property type="project" value="UniProtKB-SubCell"/>
</dbReference>
<reference evidence="7 8" key="1">
    <citation type="journal article" date="2018" name="Environ. Microbiol.">
        <title>Genomes of ubiquitous marine and hypersaline Hydrogenovibrio, Thiomicrorhabdus and Thiomicrospira spp. encode a diversity of mechanisms to sustain chemolithoautotrophy in heterogeneous environments.</title>
        <authorList>
            <person name="Scott K.M."/>
            <person name="Williams J."/>
            <person name="Porter C.M.B."/>
            <person name="Russel S."/>
            <person name="Harmer T.L."/>
            <person name="Paul J.H."/>
            <person name="Antonen K.M."/>
            <person name="Bridges M.K."/>
            <person name="Camper G.J."/>
            <person name="Campla C.K."/>
            <person name="Casella L.G."/>
            <person name="Chase E."/>
            <person name="Conrad J.W."/>
            <person name="Cruz M.C."/>
            <person name="Dunlap D.S."/>
            <person name="Duran L."/>
            <person name="Fahsbender E.M."/>
            <person name="Goldsmith D.B."/>
            <person name="Keeley R.F."/>
            <person name="Kondoff M.R."/>
            <person name="Kussy B.I."/>
            <person name="Lane M.K."/>
            <person name="Lawler S."/>
            <person name="Leigh B.A."/>
            <person name="Lewis C."/>
            <person name="Lostal L.M."/>
            <person name="Marking D."/>
            <person name="Mancera P.A."/>
            <person name="McClenthan E.C."/>
            <person name="McIntyre E.A."/>
            <person name="Mine J.A."/>
            <person name="Modi S."/>
            <person name="Moore B.D."/>
            <person name="Morgan W.A."/>
            <person name="Nelson K.M."/>
            <person name="Nguyen K.N."/>
            <person name="Ogburn N."/>
            <person name="Parrino D.G."/>
            <person name="Pedapudi A.D."/>
            <person name="Pelham R.P."/>
            <person name="Preece A.M."/>
            <person name="Rampersad E.A."/>
            <person name="Richardson J.C."/>
            <person name="Rodgers C.M."/>
            <person name="Schaffer B.L."/>
            <person name="Sheridan N.E."/>
            <person name="Solone M.R."/>
            <person name="Staley Z.R."/>
            <person name="Tabuchi M."/>
            <person name="Waide R.J."/>
            <person name="Wanjugi P.W."/>
            <person name="Young S."/>
            <person name="Clum A."/>
            <person name="Daum C."/>
            <person name="Huntemann M."/>
            <person name="Ivanova N."/>
            <person name="Kyrpides N."/>
            <person name="Mikhailova N."/>
            <person name="Palaniappan K."/>
            <person name="Pillay M."/>
            <person name="Reddy T.B.K."/>
            <person name="Shapiro N."/>
            <person name="Stamatis D."/>
            <person name="Varghese N."/>
            <person name="Woyke T."/>
            <person name="Boden R."/>
            <person name="Freyermuth S.K."/>
            <person name="Kerfeld C.A."/>
        </authorList>
    </citation>
    <scope>NUCLEOTIDE SEQUENCE [LARGE SCALE GENOMIC DNA]</scope>
    <source>
        <strain evidence="7 8">JR-2</strain>
    </source>
</reference>
<dbReference type="Proteomes" id="UP000285478">
    <property type="component" value="Chromosome"/>
</dbReference>
<evidence type="ECO:0000256" key="1">
    <source>
        <dbReference type="ARBA" id="ARBA00004141"/>
    </source>
</evidence>
<evidence type="ECO:0000256" key="5">
    <source>
        <dbReference type="SAM" id="Phobius"/>
    </source>
</evidence>
<feature type="transmembrane region" description="Helical" evidence="5">
    <location>
        <begin position="233"/>
        <end position="252"/>
    </location>
</feature>
<keyword evidence="2 5" id="KW-0812">Transmembrane</keyword>
<evidence type="ECO:0000313" key="8">
    <source>
        <dbReference type="Proteomes" id="UP000285478"/>
    </source>
</evidence>
<feature type="transmembrane region" description="Helical" evidence="5">
    <location>
        <begin position="96"/>
        <end position="113"/>
    </location>
</feature>
<dbReference type="EMBL" id="CP035033">
    <property type="protein sequence ID" value="QAB15633.1"/>
    <property type="molecule type" value="Genomic_DNA"/>
</dbReference>
<feature type="transmembrane region" description="Helical" evidence="5">
    <location>
        <begin position="120"/>
        <end position="139"/>
    </location>
</feature>
<dbReference type="PANTHER" id="PTHR37422">
    <property type="entry name" value="TEICHURONIC ACID BIOSYNTHESIS PROTEIN TUAE"/>
    <property type="match status" value="1"/>
</dbReference>